<dbReference type="InterPro" id="IPR036188">
    <property type="entry name" value="FAD/NAD-bd_sf"/>
</dbReference>
<dbReference type="PANTHER" id="PTHR45968">
    <property type="entry name" value="OSJNBA0019K04.7 PROTEIN"/>
    <property type="match status" value="1"/>
</dbReference>
<keyword evidence="2" id="KW-1185">Reference proteome</keyword>
<accession>A0A7J6UUM3</accession>
<dbReference type="Gene3D" id="3.50.50.60">
    <property type="entry name" value="FAD/NAD(P)-binding domain"/>
    <property type="match status" value="1"/>
</dbReference>
<name>A0A7J6UUM3_THATH</name>
<dbReference type="Proteomes" id="UP000554482">
    <property type="component" value="Unassembled WGS sequence"/>
</dbReference>
<comment type="caution">
    <text evidence="1">The sequence shown here is derived from an EMBL/GenBank/DDBJ whole genome shotgun (WGS) entry which is preliminary data.</text>
</comment>
<evidence type="ECO:0000313" key="1">
    <source>
        <dbReference type="EMBL" id="KAF5176277.1"/>
    </source>
</evidence>
<protein>
    <submittedName>
        <fullName evidence="1">(R)-mandelonitrile lyase-like</fullName>
    </submittedName>
</protein>
<reference evidence="1 2" key="1">
    <citation type="submission" date="2020-06" db="EMBL/GenBank/DDBJ databases">
        <title>Transcriptomic and genomic resources for Thalictrum thalictroides and T. hernandezii: Facilitating candidate gene discovery in an emerging model plant lineage.</title>
        <authorList>
            <person name="Arias T."/>
            <person name="Riano-Pachon D.M."/>
            <person name="Di Stilio V.S."/>
        </authorList>
    </citation>
    <scope>NUCLEOTIDE SEQUENCE [LARGE SCALE GENOMIC DNA]</scope>
    <source>
        <strain evidence="2">cv. WT478/WT964</strain>
        <tissue evidence="1">Leaves</tissue>
    </source>
</reference>
<evidence type="ECO:0000313" key="2">
    <source>
        <dbReference type="Proteomes" id="UP000554482"/>
    </source>
</evidence>
<dbReference type="PANTHER" id="PTHR45968:SF2">
    <property type="entry name" value="(R)-MANDELONITRILE LYASE-LIKE"/>
    <property type="match status" value="1"/>
</dbReference>
<organism evidence="1 2">
    <name type="scientific">Thalictrum thalictroides</name>
    <name type="common">Rue-anemone</name>
    <name type="synonym">Anemone thalictroides</name>
    <dbReference type="NCBI Taxonomy" id="46969"/>
    <lineage>
        <taxon>Eukaryota</taxon>
        <taxon>Viridiplantae</taxon>
        <taxon>Streptophyta</taxon>
        <taxon>Embryophyta</taxon>
        <taxon>Tracheophyta</taxon>
        <taxon>Spermatophyta</taxon>
        <taxon>Magnoliopsida</taxon>
        <taxon>Ranunculales</taxon>
        <taxon>Ranunculaceae</taxon>
        <taxon>Thalictroideae</taxon>
        <taxon>Thalictrum</taxon>
    </lineage>
</organism>
<dbReference type="AlphaFoldDB" id="A0A7J6UUM3"/>
<dbReference type="Gene3D" id="3.30.410.40">
    <property type="match status" value="1"/>
</dbReference>
<dbReference type="GO" id="GO:0016829">
    <property type="term" value="F:lyase activity"/>
    <property type="evidence" value="ECO:0007669"/>
    <property type="project" value="UniProtKB-KW"/>
</dbReference>
<proteinExistence type="predicted"/>
<gene>
    <name evidence="1" type="ORF">FRX31_034137</name>
</gene>
<sequence>MDIGLERIRLMQLWNVNIGSKEETIIYCQWEPPESGFFTLNTDGTLQNGVGVGMGNGVEGSSWYEEERCKNTLIYSKKKGYRKASKEIRLPDSPLEEFELVSEDGIPIRERIFGGSSAVSAERLNNLRITKPAAIGVVYRDRLGIHHQATLHKGGRSHPMCRGHWKPPTPSGIGPMSQLKLLGIPVVKSISSVGKFMYDNPSNGISFVPSVPIEHSLAQVVGTTDLGIDIEASYSNVSLASPSWGSLSIQ</sequence>
<keyword evidence="1" id="KW-0456">Lyase</keyword>
<dbReference type="InterPro" id="IPR051871">
    <property type="entry name" value="GMC_Oxidoreductase-Related"/>
</dbReference>
<dbReference type="EMBL" id="JABWDY010042988">
    <property type="protein sequence ID" value="KAF5176277.1"/>
    <property type="molecule type" value="Genomic_DNA"/>
</dbReference>
<dbReference type="OrthoDB" id="269227at2759"/>